<dbReference type="Proteomes" id="UP000460751">
    <property type="component" value="Unassembled WGS sequence"/>
</dbReference>
<feature type="signal peptide" evidence="2">
    <location>
        <begin position="1"/>
        <end position="23"/>
    </location>
</feature>
<feature type="compositionally biased region" description="Polar residues" evidence="1">
    <location>
        <begin position="40"/>
        <end position="54"/>
    </location>
</feature>
<reference evidence="3 4" key="1">
    <citation type="submission" date="2019-11" db="EMBL/GenBank/DDBJ databases">
        <title>Genome sequences of 17 halophilic strains isolated from different environments.</title>
        <authorList>
            <person name="Furrow R.E."/>
        </authorList>
    </citation>
    <scope>NUCLEOTIDE SEQUENCE [LARGE SCALE GENOMIC DNA]</scope>
    <source>
        <strain evidence="3 4">22507_15_FS</strain>
    </source>
</reference>
<gene>
    <name evidence="3" type="ORF">GLW01_12255</name>
</gene>
<feature type="chain" id="PRO_5040912008" description="Lipoprotein" evidence="2">
    <location>
        <begin position="24"/>
        <end position="536"/>
    </location>
</feature>
<keyword evidence="4" id="KW-1185">Reference proteome</keyword>
<evidence type="ECO:0000313" key="4">
    <source>
        <dbReference type="Proteomes" id="UP000460751"/>
    </source>
</evidence>
<dbReference type="RefSeq" id="WP_160899227.1">
    <property type="nucleotide sequence ID" value="NZ_WMEX01000006.1"/>
</dbReference>
<evidence type="ECO:0000256" key="2">
    <source>
        <dbReference type="SAM" id="SignalP"/>
    </source>
</evidence>
<protein>
    <recommendedName>
        <fullName evidence="5">Lipoprotein</fullName>
    </recommendedName>
</protein>
<feature type="compositionally biased region" description="Polar residues" evidence="1">
    <location>
        <begin position="461"/>
        <end position="473"/>
    </location>
</feature>
<feature type="region of interest" description="Disordered" evidence="1">
    <location>
        <begin position="31"/>
        <end position="59"/>
    </location>
</feature>
<dbReference type="AlphaFoldDB" id="A0A9X4YD90"/>
<dbReference type="PROSITE" id="PS51257">
    <property type="entry name" value="PROKAR_LIPOPROTEIN"/>
    <property type="match status" value="1"/>
</dbReference>
<evidence type="ECO:0008006" key="5">
    <source>
        <dbReference type="Google" id="ProtNLM"/>
    </source>
</evidence>
<organism evidence="3 4">
    <name type="scientific">Vreelandella halophila</name>
    <dbReference type="NCBI Taxonomy" id="86177"/>
    <lineage>
        <taxon>Bacteria</taxon>
        <taxon>Pseudomonadati</taxon>
        <taxon>Pseudomonadota</taxon>
        <taxon>Gammaproteobacteria</taxon>
        <taxon>Oceanospirillales</taxon>
        <taxon>Halomonadaceae</taxon>
        <taxon>Vreelandella</taxon>
    </lineage>
</organism>
<evidence type="ECO:0000256" key="1">
    <source>
        <dbReference type="SAM" id="MobiDB-lite"/>
    </source>
</evidence>
<keyword evidence="2" id="KW-0732">Signal</keyword>
<proteinExistence type="predicted"/>
<evidence type="ECO:0000313" key="3">
    <source>
        <dbReference type="EMBL" id="MYL27564.1"/>
    </source>
</evidence>
<dbReference type="EMBL" id="WMEX01000006">
    <property type="protein sequence ID" value="MYL27564.1"/>
    <property type="molecule type" value="Genomic_DNA"/>
</dbReference>
<name>A0A9X4YD90_9GAMM</name>
<sequence length="536" mass="56932">MKNTIYAQGKMASRFAVTGLALALAGCFGGSSSGSGGSQDPETATQQTMDSTTELEGAQTGELQDAAVEGMTYWTASAGVQKTDENGSFDFEPGEAVAFYLGNDRLIFTDAELYTTPMDTMSHVAIDNANVAGHPHEAINILRVLQTIDASDSDSVISIPGSFDKDGGAPIGFDLASEADDLSSQTAVATLFTTAGTDVQSLVGFTDAGNHLEQTLSNIDDAAIDLSGTWDVTASYREAFGQAFADTPGANETHSSCEDAGQSRLVINDESGFQYGDEIRTETDGTCSTVDYASTADGNRFTQVTRNGNTGVEWDIDAEGIIDLDCGPVCSLADLRTTVTDWDALCMSDAYFANNPDGGAVNHDEVDYCEESSNHNGPIVGYSDVAFVDRLGGDRLIRIKRDYFTKSGVPAQSEERADSFEEQGFFVTVMDRLEAVEHTVDLTDGEWTEVGIGGSDKESFPESTVNFSTSPSGSGADVAPGCDDMSACTWRELNRAYSKADGNGGTLTTRYIYVRGTETLNWVNGDTVGTLKRVAN</sequence>
<accession>A0A9X4YD90</accession>
<dbReference type="OrthoDB" id="5592990at2"/>
<comment type="caution">
    <text evidence="3">The sequence shown here is derived from an EMBL/GenBank/DDBJ whole genome shotgun (WGS) entry which is preliminary data.</text>
</comment>
<feature type="region of interest" description="Disordered" evidence="1">
    <location>
        <begin position="453"/>
        <end position="478"/>
    </location>
</feature>